<evidence type="ECO:0000313" key="2">
    <source>
        <dbReference type="Proteomes" id="UP001152888"/>
    </source>
</evidence>
<proteinExistence type="predicted"/>
<comment type="caution">
    <text evidence="1">The sequence shown here is derived from an EMBL/GenBank/DDBJ whole genome shotgun (WGS) entry which is preliminary data.</text>
</comment>
<reference evidence="1" key="1">
    <citation type="submission" date="2022-03" db="EMBL/GenBank/DDBJ databases">
        <authorList>
            <person name="Sayadi A."/>
        </authorList>
    </citation>
    <scope>NUCLEOTIDE SEQUENCE</scope>
</reference>
<dbReference type="AlphaFoldDB" id="A0A9P0L6Z9"/>
<dbReference type="Proteomes" id="UP001152888">
    <property type="component" value="Unassembled WGS sequence"/>
</dbReference>
<keyword evidence="2" id="KW-1185">Reference proteome</keyword>
<organism evidence="1 2">
    <name type="scientific">Acanthoscelides obtectus</name>
    <name type="common">Bean weevil</name>
    <name type="synonym">Bruchus obtectus</name>
    <dbReference type="NCBI Taxonomy" id="200917"/>
    <lineage>
        <taxon>Eukaryota</taxon>
        <taxon>Metazoa</taxon>
        <taxon>Ecdysozoa</taxon>
        <taxon>Arthropoda</taxon>
        <taxon>Hexapoda</taxon>
        <taxon>Insecta</taxon>
        <taxon>Pterygota</taxon>
        <taxon>Neoptera</taxon>
        <taxon>Endopterygota</taxon>
        <taxon>Coleoptera</taxon>
        <taxon>Polyphaga</taxon>
        <taxon>Cucujiformia</taxon>
        <taxon>Chrysomeloidea</taxon>
        <taxon>Chrysomelidae</taxon>
        <taxon>Bruchinae</taxon>
        <taxon>Bruchini</taxon>
        <taxon>Acanthoscelides</taxon>
    </lineage>
</organism>
<evidence type="ECO:0000313" key="1">
    <source>
        <dbReference type="EMBL" id="CAH1989082.1"/>
    </source>
</evidence>
<sequence length="77" mass="8794">RITENHHRALVVCNSQIRSYRSELHRSLSVVGKNRYFGYLGWPRGSECRATDQPASRAASGRWSLTVERGGTTRRFS</sequence>
<accession>A0A9P0L6Z9</accession>
<feature type="non-terminal residue" evidence="1">
    <location>
        <position position="1"/>
    </location>
</feature>
<protein>
    <submittedName>
        <fullName evidence="1">Uncharacterized protein</fullName>
    </submittedName>
</protein>
<gene>
    <name evidence="1" type="ORF">ACAOBT_LOCUS18832</name>
</gene>
<dbReference type="EMBL" id="CAKOFQ010007056">
    <property type="protein sequence ID" value="CAH1989082.1"/>
    <property type="molecule type" value="Genomic_DNA"/>
</dbReference>
<name>A0A9P0L6Z9_ACAOB</name>